<protein>
    <submittedName>
        <fullName evidence="1">Uncharacterized protein</fullName>
    </submittedName>
</protein>
<proteinExistence type="predicted"/>
<accession>A0A182WN93</accession>
<reference evidence="2" key="1">
    <citation type="submission" date="2013-03" db="EMBL/GenBank/DDBJ databases">
        <title>The Genome Sequence of Anopheles minimus MINIMUS1.</title>
        <authorList>
            <consortium name="The Broad Institute Genomics Platform"/>
            <person name="Neafsey D.E."/>
            <person name="Walton C."/>
            <person name="Walker B."/>
            <person name="Young S.K."/>
            <person name="Zeng Q."/>
            <person name="Gargeya S."/>
            <person name="Fitzgerald M."/>
            <person name="Haas B."/>
            <person name="Abouelleil A."/>
            <person name="Allen A.W."/>
            <person name="Alvarado L."/>
            <person name="Arachchi H.M."/>
            <person name="Berlin A.M."/>
            <person name="Chapman S.B."/>
            <person name="Gainer-Dewar J."/>
            <person name="Goldberg J."/>
            <person name="Griggs A."/>
            <person name="Gujja S."/>
            <person name="Hansen M."/>
            <person name="Howarth C."/>
            <person name="Imamovic A."/>
            <person name="Ireland A."/>
            <person name="Larimer J."/>
            <person name="McCowan C."/>
            <person name="Murphy C."/>
            <person name="Pearson M."/>
            <person name="Poon T.W."/>
            <person name="Priest M."/>
            <person name="Roberts A."/>
            <person name="Saif S."/>
            <person name="Shea T."/>
            <person name="Sisk P."/>
            <person name="Sykes S."/>
            <person name="Wortman J."/>
            <person name="Nusbaum C."/>
            <person name="Birren B."/>
        </authorList>
    </citation>
    <scope>NUCLEOTIDE SEQUENCE [LARGE SCALE GENOMIC DNA]</scope>
    <source>
        <strain evidence="2">MINIMUS1</strain>
    </source>
</reference>
<dbReference type="AlphaFoldDB" id="A0A182WN93"/>
<keyword evidence="2" id="KW-1185">Reference proteome</keyword>
<dbReference type="EnsemblMetazoa" id="AMIN014191-RA">
    <property type="protein sequence ID" value="AMIN014191-PA"/>
    <property type="gene ID" value="AMIN014191"/>
</dbReference>
<evidence type="ECO:0000313" key="1">
    <source>
        <dbReference type="EnsemblMetazoa" id="AMIN014191-PA"/>
    </source>
</evidence>
<reference evidence="1" key="2">
    <citation type="submission" date="2020-05" db="UniProtKB">
        <authorList>
            <consortium name="EnsemblMetazoa"/>
        </authorList>
    </citation>
    <scope>IDENTIFICATION</scope>
    <source>
        <strain evidence="1">MINIMUS1</strain>
    </source>
</reference>
<sequence length="29" mass="3284">METRTVSVDLGKMLKGVEYLFASSHRQAE</sequence>
<dbReference type="VEuPathDB" id="VectorBase:AMIN014191"/>
<evidence type="ECO:0000313" key="2">
    <source>
        <dbReference type="Proteomes" id="UP000075920"/>
    </source>
</evidence>
<dbReference type="Proteomes" id="UP000075920">
    <property type="component" value="Unassembled WGS sequence"/>
</dbReference>
<name>A0A182WN93_9DIPT</name>
<organism evidence="1 2">
    <name type="scientific">Anopheles minimus</name>
    <dbReference type="NCBI Taxonomy" id="112268"/>
    <lineage>
        <taxon>Eukaryota</taxon>
        <taxon>Metazoa</taxon>
        <taxon>Ecdysozoa</taxon>
        <taxon>Arthropoda</taxon>
        <taxon>Hexapoda</taxon>
        <taxon>Insecta</taxon>
        <taxon>Pterygota</taxon>
        <taxon>Neoptera</taxon>
        <taxon>Endopterygota</taxon>
        <taxon>Diptera</taxon>
        <taxon>Nematocera</taxon>
        <taxon>Culicoidea</taxon>
        <taxon>Culicidae</taxon>
        <taxon>Anophelinae</taxon>
        <taxon>Anopheles</taxon>
    </lineage>
</organism>